<dbReference type="EMBL" id="VAJM01000016">
    <property type="protein sequence ID" value="TLM88711.1"/>
    <property type="molecule type" value="Genomic_DNA"/>
</dbReference>
<organism evidence="2 3">
    <name type="scientific">Hymenobacter jeollabukensis</name>
    <dbReference type="NCBI Taxonomy" id="2025313"/>
    <lineage>
        <taxon>Bacteria</taxon>
        <taxon>Pseudomonadati</taxon>
        <taxon>Bacteroidota</taxon>
        <taxon>Cytophagia</taxon>
        <taxon>Cytophagales</taxon>
        <taxon>Hymenobacteraceae</taxon>
        <taxon>Hymenobacter</taxon>
    </lineage>
</organism>
<feature type="domain" description="Large polyvalent protein associated" evidence="1">
    <location>
        <begin position="7"/>
        <end position="105"/>
    </location>
</feature>
<keyword evidence="3" id="KW-1185">Reference proteome</keyword>
<dbReference type="OrthoDB" id="874159at2"/>
<dbReference type="Pfam" id="PF18847">
    <property type="entry name" value="LPD29"/>
    <property type="match status" value="1"/>
</dbReference>
<dbReference type="Proteomes" id="UP000305517">
    <property type="component" value="Unassembled WGS sequence"/>
</dbReference>
<proteinExistence type="predicted"/>
<evidence type="ECO:0000259" key="1">
    <source>
        <dbReference type="Pfam" id="PF18847"/>
    </source>
</evidence>
<name>A0A5R8WJ73_9BACT</name>
<evidence type="ECO:0000313" key="2">
    <source>
        <dbReference type="EMBL" id="TLM88711.1"/>
    </source>
</evidence>
<accession>A0A5R8WJ73</accession>
<reference evidence="2 3" key="1">
    <citation type="submission" date="2019-05" db="EMBL/GenBank/DDBJ databases">
        <title>Hymenobacter edaphi sp. nov., isolated from abandoned arsenic-contaminated farmland soil.</title>
        <authorList>
            <person name="Nie L."/>
        </authorList>
    </citation>
    <scope>NUCLEOTIDE SEQUENCE [LARGE SCALE GENOMIC DNA]</scope>
    <source>
        <strain evidence="2 3">1-3-3-8</strain>
    </source>
</reference>
<sequence length="205" mass="22132">MPTKYLTAAETAALVRKALKAQFPAVKFSVRTREYAGGASLDVAWTDGPHEKAVQQVTSQFRGADFDSSQDLMTYREGPASVTAGGELERVSYGADFIHTRREYSACYGRWCSGLDLYQAPALSEQLRGMFALLTAGGSPTDGVSFGEQHGNGILTGRSYDAAHSFEQWAPKLRAQGYTVEVEAEPTSSGPLHTLAIYRPARAAA</sequence>
<protein>
    <recommendedName>
        <fullName evidence="1">Large polyvalent protein associated domain-containing protein</fullName>
    </recommendedName>
</protein>
<gene>
    <name evidence="2" type="ORF">FDY95_23025</name>
</gene>
<dbReference type="RefSeq" id="WP_138081543.1">
    <property type="nucleotide sequence ID" value="NZ_VAJM01000016.1"/>
</dbReference>
<comment type="caution">
    <text evidence="2">The sequence shown here is derived from an EMBL/GenBank/DDBJ whole genome shotgun (WGS) entry which is preliminary data.</text>
</comment>
<evidence type="ECO:0000313" key="3">
    <source>
        <dbReference type="Proteomes" id="UP000305517"/>
    </source>
</evidence>
<dbReference type="AlphaFoldDB" id="A0A5R8WJ73"/>
<dbReference type="InterPro" id="IPR041311">
    <property type="entry name" value="LPD29"/>
</dbReference>